<organism evidence="1 2">
    <name type="scientific">Lentilactobacillus parabuchneri DSM 5707 = NBRC 107865</name>
    <dbReference type="NCBI Taxonomy" id="1423784"/>
    <lineage>
        <taxon>Bacteria</taxon>
        <taxon>Bacillati</taxon>
        <taxon>Bacillota</taxon>
        <taxon>Bacilli</taxon>
        <taxon>Lactobacillales</taxon>
        <taxon>Lactobacillaceae</taxon>
        <taxon>Lentilactobacillus</taxon>
    </lineage>
</organism>
<reference evidence="1 2" key="1">
    <citation type="journal article" date="2015" name="Genome Announc.">
        <title>Expanding the biotechnology potential of lactobacilli through comparative genomics of 213 strains and associated genera.</title>
        <authorList>
            <person name="Sun Z."/>
            <person name="Harris H.M."/>
            <person name="McCann A."/>
            <person name="Guo C."/>
            <person name="Argimon S."/>
            <person name="Zhang W."/>
            <person name="Yang X."/>
            <person name="Jeffery I.B."/>
            <person name="Cooney J.C."/>
            <person name="Kagawa T.F."/>
            <person name="Liu W."/>
            <person name="Song Y."/>
            <person name="Salvetti E."/>
            <person name="Wrobel A."/>
            <person name="Rasinkangas P."/>
            <person name="Parkhill J."/>
            <person name="Rea M.C."/>
            <person name="O'Sullivan O."/>
            <person name="Ritari J."/>
            <person name="Douillard F.P."/>
            <person name="Paul Ross R."/>
            <person name="Yang R."/>
            <person name="Briner A.E."/>
            <person name="Felis G.E."/>
            <person name="de Vos W.M."/>
            <person name="Barrangou R."/>
            <person name="Klaenhammer T.R."/>
            <person name="Caufield P.W."/>
            <person name="Cui Y."/>
            <person name="Zhang H."/>
            <person name="O'Toole P.W."/>
        </authorList>
    </citation>
    <scope>NUCLEOTIDE SEQUENCE [LARGE SCALE GENOMIC DNA]</scope>
    <source>
        <strain evidence="1 2">DSM 5707</strain>
    </source>
</reference>
<proteinExistence type="predicted"/>
<dbReference type="Gene3D" id="3.30.160.250">
    <property type="match status" value="1"/>
</dbReference>
<dbReference type="InterPro" id="IPR035069">
    <property type="entry name" value="TTHA1013/TTHA0281-like"/>
</dbReference>
<protein>
    <submittedName>
        <fullName evidence="1">Toxin-antitoxin system, antitoxin component, HicB family</fullName>
    </submittedName>
</protein>
<evidence type="ECO:0000313" key="1">
    <source>
        <dbReference type="EMBL" id="KRM44738.1"/>
    </source>
</evidence>
<dbReference type="RefSeq" id="WP_057910145.1">
    <property type="nucleotide sequence ID" value="NZ_AZGK01000024.1"/>
</dbReference>
<gene>
    <name evidence="1" type="ORF">FC51_GL001339</name>
</gene>
<dbReference type="AlphaFoldDB" id="A0A0R1YRE4"/>
<name>A0A0R1YRE4_9LACO</name>
<dbReference type="GeneID" id="69802998"/>
<dbReference type="EMBL" id="AZGK01000024">
    <property type="protein sequence ID" value="KRM44738.1"/>
    <property type="molecule type" value="Genomic_DNA"/>
</dbReference>
<dbReference type="PATRIC" id="fig|1423784.4.peg.1363"/>
<comment type="caution">
    <text evidence="1">The sequence shown here is derived from an EMBL/GenBank/DDBJ whole genome shotgun (WGS) entry which is preliminary data.</text>
</comment>
<dbReference type="SUPFAM" id="SSF143100">
    <property type="entry name" value="TTHA1013/TTHA0281-like"/>
    <property type="match status" value="1"/>
</dbReference>
<sequence length="144" mass="16371">MYIVFPALFYYDPNEENKYSIYFPDFHSSGTMGTDITDAMRMAADLLGNVAADYLDNDQQLPKPSNLNDISLINDDPFKQDPDFTLTYDPKKSFTSMVSVDLNKYLHSNQPVKKTLTIPKWADALGKEKKVNFSKLLTEAILNT</sequence>
<accession>A0A0R1YRE4</accession>
<evidence type="ECO:0000313" key="2">
    <source>
        <dbReference type="Proteomes" id="UP000051957"/>
    </source>
</evidence>
<dbReference type="Proteomes" id="UP000051957">
    <property type="component" value="Unassembled WGS sequence"/>
</dbReference>